<dbReference type="EMBL" id="CAJVAP010000012">
    <property type="protein sequence ID" value="CAG7610217.1"/>
    <property type="molecule type" value="Genomic_DNA"/>
</dbReference>
<evidence type="ECO:0000313" key="1">
    <source>
        <dbReference type="EMBL" id="CAG7610217.1"/>
    </source>
</evidence>
<evidence type="ECO:0000313" key="2">
    <source>
        <dbReference type="Proteomes" id="UP000693892"/>
    </source>
</evidence>
<accession>A0A916NGT7</accession>
<organism evidence="1 2">
    <name type="scientific">Leucobacter soli</name>
    <dbReference type="NCBI Taxonomy" id="2812850"/>
    <lineage>
        <taxon>Bacteria</taxon>
        <taxon>Bacillati</taxon>
        <taxon>Actinomycetota</taxon>
        <taxon>Actinomycetes</taxon>
        <taxon>Micrococcales</taxon>
        <taxon>Microbacteriaceae</taxon>
        <taxon>Leucobacter</taxon>
    </lineage>
</organism>
<dbReference type="Proteomes" id="UP000693892">
    <property type="component" value="Unassembled WGS sequence"/>
</dbReference>
<keyword evidence="2" id="KW-1185">Reference proteome</keyword>
<protein>
    <recommendedName>
        <fullName evidence="3">RidA family protein</fullName>
    </recommendedName>
</protein>
<gene>
    <name evidence="1" type="ORF">LEUCIP111803_01277</name>
</gene>
<proteinExistence type="predicted"/>
<comment type="caution">
    <text evidence="1">The sequence shown here is derived from an EMBL/GenBank/DDBJ whole genome shotgun (WGS) entry which is preliminary data.</text>
</comment>
<dbReference type="AlphaFoldDB" id="A0A916NGT7"/>
<sequence length="132" mass="14715">MSTWKAFRPDGIPHPFALTLSNEETMFVSGLGGHDDEGNISESPLEQARQALRKMQAHLEREGFSLDEIVWFHPYTTDISYAFEMDEALREAFGDNPPACGSMLAGVQLADPRMKIEFEAVAVKGATRVRVK</sequence>
<reference evidence="1" key="1">
    <citation type="submission" date="2021-06" db="EMBL/GenBank/DDBJ databases">
        <authorList>
            <person name="Criscuolo A."/>
        </authorList>
    </citation>
    <scope>NUCLEOTIDE SEQUENCE</scope>
    <source>
        <strain evidence="1">CIP111803</strain>
    </source>
</reference>
<dbReference type="RefSeq" id="WP_218114898.1">
    <property type="nucleotide sequence ID" value="NZ_CAJVAP010000012.1"/>
</dbReference>
<dbReference type="PANTHER" id="PTHR43857:SF1">
    <property type="entry name" value="YJGH FAMILY PROTEIN"/>
    <property type="match status" value="1"/>
</dbReference>
<dbReference type="Pfam" id="PF01042">
    <property type="entry name" value="Ribonuc_L-PSP"/>
    <property type="match status" value="1"/>
</dbReference>
<evidence type="ECO:0008006" key="3">
    <source>
        <dbReference type="Google" id="ProtNLM"/>
    </source>
</evidence>
<name>A0A916NGT7_9MICO</name>
<dbReference type="InterPro" id="IPR006175">
    <property type="entry name" value="YjgF/YER057c/UK114"/>
</dbReference>
<dbReference type="PANTHER" id="PTHR43857">
    <property type="entry name" value="BLR7761 PROTEIN"/>
    <property type="match status" value="1"/>
</dbReference>